<organism evidence="2 3">
    <name type="scientific">Lactuca sativa</name>
    <name type="common">Garden lettuce</name>
    <dbReference type="NCBI Taxonomy" id="4236"/>
    <lineage>
        <taxon>Eukaryota</taxon>
        <taxon>Viridiplantae</taxon>
        <taxon>Streptophyta</taxon>
        <taxon>Embryophyta</taxon>
        <taxon>Tracheophyta</taxon>
        <taxon>Spermatophyta</taxon>
        <taxon>Magnoliopsida</taxon>
        <taxon>eudicotyledons</taxon>
        <taxon>Gunneridae</taxon>
        <taxon>Pentapetalae</taxon>
        <taxon>asterids</taxon>
        <taxon>campanulids</taxon>
        <taxon>Asterales</taxon>
        <taxon>Asteraceae</taxon>
        <taxon>Cichorioideae</taxon>
        <taxon>Cichorieae</taxon>
        <taxon>Lactucinae</taxon>
        <taxon>Lactuca</taxon>
    </lineage>
</organism>
<feature type="domain" description="HAT C-terminal dimerisation" evidence="1">
    <location>
        <begin position="98"/>
        <end position="161"/>
    </location>
</feature>
<name>A0A9R1VL24_LACSA</name>
<dbReference type="Pfam" id="PF05699">
    <property type="entry name" value="Dimer_Tnp_hAT"/>
    <property type="match status" value="1"/>
</dbReference>
<proteinExistence type="predicted"/>
<dbReference type="Proteomes" id="UP000235145">
    <property type="component" value="Unassembled WGS sequence"/>
</dbReference>
<dbReference type="InterPro" id="IPR008906">
    <property type="entry name" value="HATC_C_dom"/>
</dbReference>
<keyword evidence="3" id="KW-1185">Reference proteome</keyword>
<dbReference type="GO" id="GO:0046983">
    <property type="term" value="F:protein dimerization activity"/>
    <property type="evidence" value="ECO:0007669"/>
    <property type="project" value="InterPro"/>
</dbReference>
<dbReference type="AlphaFoldDB" id="A0A9R1VL24"/>
<dbReference type="SUPFAM" id="SSF53098">
    <property type="entry name" value="Ribonuclease H-like"/>
    <property type="match status" value="1"/>
</dbReference>
<comment type="caution">
    <text evidence="2">The sequence shown here is derived from an EMBL/GenBank/DDBJ whole genome shotgun (WGS) entry which is preliminary data.</text>
</comment>
<evidence type="ECO:0000313" key="3">
    <source>
        <dbReference type="Proteomes" id="UP000235145"/>
    </source>
</evidence>
<sequence>MANVDQDYNLDGATEGNSDANAPLKINSDDPGWNYGTLCAPLNKDAIKCKLCGFICKAGITRLKYHGPRRKGEAICVHWTSLQIKTRQKQLNVCFSLLATWWMNYGNSTPTLQKMAIKILSLTTSSSGCERNWSDFKGIHTKKRNRLDSQRLHKLVFVQFNSKLINKWEGNKNQNIDVLRSLDASKAQSWIVAINDDDEEMEEGEGLEVGGEAIDNANQEARELHDDDFVLDEEQVECEEDFEFNSDEEGFVDRNEDYY</sequence>
<dbReference type="EMBL" id="NBSK02000004">
    <property type="protein sequence ID" value="KAJ0209317.1"/>
    <property type="molecule type" value="Genomic_DNA"/>
</dbReference>
<protein>
    <recommendedName>
        <fullName evidence="1">HAT C-terminal dimerisation domain-containing protein</fullName>
    </recommendedName>
</protein>
<evidence type="ECO:0000259" key="1">
    <source>
        <dbReference type="Pfam" id="PF05699"/>
    </source>
</evidence>
<accession>A0A9R1VL24</accession>
<evidence type="ECO:0000313" key="2">
    <source>
        <dbReference type="EMBL" id="KAJ0209317.1"/>
    </source>
</evidence>
<dbReference type="InterPro" id="IPR012337">
    <property type="entry name" value="RNaseH-like_sf"/>
</dbReference>
<gene>
    <name evidence="2" type="ORF">LSAT_V11C400221430</name>
</gene>
<reference evidence="2 3" key="1">
    <citation type="journal article" date="2017" name="Nat. Commun.">
        <title>Genome assembly with in vitro proximity ligation data and whole-genome triplication in lettuce.</title>
        <authorList>
            <person name="Reyes-Chin-Wo S."/>
            <person name="Wang Z."/>
            <person name="Yang X."/>
            <person name="Kozik A."/>
            <person name="Arikit S."/>
            <person name="Song C."/>
            <person name="Xia L."/>
            <person name="Froenicke L."/>
            <person name="Lavelle D.O."/>
            <person name="Truco M.J."/>
            <person name="Xia R."/>
            <person name="Zhu S."/>
            <person name="Xu C."/>
            <person name="Xu H."/>
            <person name="Xu X."/>
            <person name="Cox K."/>
            <person name="Korf I."/>
            <person name="Meyers B.C."/>
            <person name="Michelmore R.W."/>
        </authorList>
    </citation>
    <scope>NUCLEOTIDE SEQUENCE [LARGE SCALE GENOMIC DNA]</scope>
    <source>
        <strain evidence="3">cv. Salinas</strain>
        <tissue evidence="2">Seedlings</tissue>
    </source>
</reference>